<dbReference type="RefSeq" id="WP_118487085.1">
    <property type="nucleotide sequence ID" value="NZ_JAJDKQ010000014.1"/>
</dbReference>
<organism evidence="1 2">
    <name type="scientific">Faecalibacillus intestinalis</name>
    <dbReference type="NCBI Taxonomy" id="1982626"/>
    <lineage>
        <taxon>Bacteria</taxon>
        <taxon>Bacillati</taxon>
        <taxon>Bacillota</taxon>
        <taxon>Erysipelotrichia</taxon>
        <taxon>Erysipelotrichales</taxon>
        <taxon>Coprobacillaceae</taxon>
        <taxon>Faecalibacillus</taxon>
    </lineage>
</organism>
<evidence type="ECO:0000313" key="1">
    <source>
        <dbReference type="EMBL" id="MCB8561962.1"/>
    </source>
</evidence>
<gene>
    <name evidence="1" type="ORF">LJD74_08090</name>
</gene>
<dbReference type="AlphaFoldDB" id="A0AAW4VM54"/>
<dbReference type="Gene3D" id="3.40.50.1390">
    <property type="entry name" value="Resolvase, N-terminal catalytic domain"/>
    <property type="match status" value="1"/>
</dbReference>
<proteinExistence type="predicted"/>
<dbReference type="GO" id="GO:0000150">
    <property type="term" value="F:DNA strand exchange activity"/>
    <property type="evidence" value="ECO:0007669"/>
    <property type="project" value="InterPro"/>
</dbReference>
<protein>
    <recommendedName>
        <fullName evidence="3">Resolvase/invertase-type recombinase catalytic domain-containing protein</fullName>
    </recommendedName>
</protein>
<dbReference type="InterPro" id="IPR036162">
    <property type="entry name" value="Resolvase-like_N_sf"/>
</dbReference>
<dbReference type="EMBL" id="JAJDKQ010000014">
    <property type="protein sequence ID" value="MCB8561962.1"/>
    <property type="molecule type" value="Genomic_DNA"/>
</dbReference>
<sequence length="112" mass="13120">MKKQLKAWIFCRVAPHSPRSLLTFQHDQLEAIANDCNMKVVGSTQITSDGKWLNGFEMQSLLIQIKKQKFDILLINSPFRISIYPDVYEEFELLCRLYNVSVLSYIDYITEQ</sequence>
<dbReference type="GO" id="GO:0003677">
    <property type="term" value="F:DNA binding"/>
    <property type="evidence" value="ECO:0007669"/>
    <property type="project" value="InterPro"/>
</dbReference>
<dbReference type="Proteomes" id="UP001197827">
    <property type="component" value="Unassembled WGS sequence"/>
</dbReference>
<evidence type="ECO:0000313" key="2">
    <source>
        <dbReference type="Proteomes" id="UP001197827"/>
    </source>
</evidence>
<name>A0AAW4VM54_9FIRM</name>
<reference evidence="1" key="1">
    <citation type="submission" date="2021-10" db="EMBL/GenBank/DDBJ databases">
        <title>Collection of gut derived symbiotic bacterial strains cultured from healthy donors.</title>
        <authorList>
            <person name="Lin H."/>
            <person name="Littmann E."/>
            <person name="Kohout C."/>
            <person name="Pamer E.G."/>
        </authorList>
    </citation>
    <scope>NUCLEOTIDE SEQUENCE</scope>
    <source>
        <strain evidence="1">DFI.5.2</strain>
    </source>
</reference>
<evidence type="ECO:0008006" key="3">
    <source>
        <dbReference type="Google" id="ProtNLM"/>
    </source>
</evidence>
<comment type="caution">
    <text evidence="1">The sequence shown here is derived from an EMBL/GenBank/DDBJ whole genome shotgun (WGS) entry which is preliminary data.</text>
</comment>
<accession>A0AAW4VM54</accession>